<feature type="transmembrane region" description="Helical" evidence="5">
    <location>
        <begin position="484"/>
        <end position="510"/>
    </location>
</feature>
<sequence length="523" mass="60411">MLFSCLGVLILPFLICCECANILYVVPFTGKSHYIMLKPIGLELARRGHNVTVITGNKAEEDLPNYHQIMVEHKLIWDVLGIKRPNIFTMADISAEEFHDKILWSGGLAFTEVALQSPEVKQFLANNNSFDLVISEQFFQEATFALAHKYKAPLVLVTTYGNCMRHNILSRNPLQLATVLSEFLDVNDPTSFWGRLRNLYFTVYEFVWWKYWYLEKQEEFVTKYIPDLPQPVPSLYELQRDAALILINSHFSFEGPVAYLPNIVEVGGLHLTRSTSKLPTDLQKFLDDTKHGVVYVNFGSNVRSSEMPAEKKRAFLKVFSELKQTVFWKWEDDNLDIDAKNVVVRKWFPQKDVLSHPNIKVFISHGGLIGTQEAIFHGVPLVGIPIYADQYNNLLQAEKLGFGKILQYRDINEDNLRKSLHEVLKDESFKQRAQEISARFKDRPLPALDTAMYWIEYVIRNKGADFIKNPAQELSWFANNMLDVYAFLLFVFIVSAYFVFIILRVVLGLFKTSNDKRQKVKKQ</sequence>
<comment type="caution">
    <text evidence="6">The sequence shown here is derived from an EMBL/GenBank/DDBJ whole genome shotgun (WGS) entry which is preliminary data.</text>
</comment>
<dbReference type="InterPro" id="IPR035595">
    <property type="entry name" value="UDP_glycos_trans_CS"/>
</dbReference>
<keyword evidence="3 4" id="KW-0808">Transferase</keyword>
<comment type="catalytic activity">
    <reaction evidence="5">
        <text>glucuronate acceptor + UDP-alpha-D-glucuronate = acceptor beta-D-glucuronoside + UDP + H(+)</text>
        <dbReference type="Rhea" id="RHEA:21032"/>
        <dbReference type="ChEBI" id="CHEBI:15378"/>
        <dbReference type="ChEBI" id="CHEBI:58052"/>
        <dbReference type="ChEBI" id="CHEBI:58223"/>
        <dbReference type="ChEBI" id="CHEBI:132367"/>
        <dbReference type="ChEBI" id="CHEBI:132368"/>
        <dbReference type="EC" id="2.4.1.17"/>
    </reaction>
</comment>
<reference evidence="6 7" key="1">
    <citation type="submission" date="2024-06" db="EMBL/GenBank/DDBJ databases">
        <title>A chromosome-level genome assembly of beet webworm, Loxostege sticticalis.</title>
        <authorList>
            <person name="Zhang Y."/>
        </authorList>
    </citation>
    <scope>NUCLEOTIDE SEQUENCE [LARGE SCALE GENOMIC DNA]</scope>
    <source>
        <strain evidence="6">AQ028</strain>
        <tissue evidence="6">Male pupae</tissue>
    </source>
</reference>
<dbReference type="Pfam" id="PF00201">
    <property type="entry name" value="UDPGT"/>
    <property type="match status" value="1"/>
</dbReference>
<comment type="similarity">
    <text evidence="1 4">Belongs to the UDP-glycosyltransferase family.</text>
</comment>
<dbReference type="InterPro" id="IPR050271">
    <property type="entry name" value="UDP-glycosyltransferase"/>
</dbReference>
<gene>
    <name evidence="6" type="ORF">ABMA28_016921</name>
</gene>
<dbReference type="AlphaFoldDB" id="A0ABD0T6C7"/>
<dbReference type="PANTHER" id="PTHR48043">
    <property type="entry name" value="EG:EG0003.4 PROTEIN-RELATED"/>
    <property type="match status" value="1"/>
</dbReference>
<dbReference type="PANTHER" id="PTHR48043:SF159">
    <property type="entry name" value="EG:EG0003.4 PROTEIN-RELATED"/>
    <property type="match status" value="1"/>
</dbReference>
<dbReference type="CDD" id="cd03784">
    <property type="entry name" value="GT1_Gtf-like"/>
    <property type="match status" value="1"/>
</dbReference>
<keyword evidence="5" id="KW-0472">Membrane</keyword>
<dbReference type="PROSITE" id="PS00375">
    <property type="entry name" value="UDPGT"/>
    <property type="match status" value="1"/>
</dbReference>
<evidence type="ECO:0000256" key="5">
    <source>
        <dbReference type="RuleBase" id="RU362059"/>
    </source>
</evidence>
<dbReference type="GO" id="GO:0016020">
    <property type="term" value="C:membrane"/>
    <property type="evidence" value="ECO:0007669"/>
    <property type="project" value="UniProtKB-SubCell"/>
</dbReference>
<evidence type="ECO:0000313" key="6">
    <source>
        <dbReference type="EMBL" id="KAL0838908.1"/>
    </source>
</evidence>
<evidence type="ECO:0000256" key="4">
    <source>
        <dbReference type="RuleBase" id="RU003718"/>
    </source>
</evidence>
<accession>A0ABD0T6C7</accession>
<protein>
    <recommendedName>
        <fullName evidence="5">UDP-glucuronosyltransferase</fullName>
        <ecNumber evidence="5">2.4.1.17</ecNumber>
    </recommendedName>
</protein>
<dbReference type="GO" id="GO:0015020">
    <property type="term" value="F:glucuronosyltransferase activity"/>
    <property type="evidence" value="ECO:0007669"/>
    <property type="project" value="UniProtKB-EC"/>
</dbReference>
<dbReference type="EMBL" id="JBEDNZ010000009">
    <property type="protein sequence ID" value="KAL0838908.1"/>
    <property type="molecule type" value="Genomic_DNA"/>
</dbReference>
<proteinExistence type="inferred from homology"/>
<keyword evidence="5" id="KW-1133">Transmembrane helix</keyword>
<feature type="chain" id="PRO_5044532885" description="UDP-glucuronosyltransferase" evidence="5">
    <location>
        <begin position="20"/>
        <end position="523"/>
    </location>
</feature>
<evidence type="ECO:0000313" key="7">
    <source>
        <dbReference type="Proteomes" id="UP001549921"/>
    </source>
</evidence>
<keyword evidence="2 4" id="KW-0328">Glycosyltransferase</keyword>
<evidence type="ECO:0000256" key="1">
    <source>
        <dbReference type="ARBA" id="ARBA00009995"/>
    </source>
</evidence>
<evidence type="ECO:0000256" key="3">
    <source>
        <dbReference type="ARBA" id="ARBA00022679"/>
    </source>
</evidence>
<name>A0ABD0T6C7_LOXSC</name>
<organism evidence="6 7">
    <name type="scientific">Loxostege sticticalis</name>
    <name type="common">Beet webworm moth</name>
    <dbReference type="NCBI Taxonomy" id="481309"/>
    <lineage>
        <taxon>Eukaryota</taxon>
        <taxon>Metazoa</taxon>
        <taxon>Ecdysozoa</taxon>
        <taxon>Arthropoda</taxon>
        <taxon>Hexapoda</taxon>
        <taxon>Insecta</taxon>
        <taxon>Pterygota</taxon>
        <taxon>Neoptera</taxon>
        <taxon>Endopterygota</taxon>
        <taxon>Lepidoptera</taxon>
        <taxon>Glossata</taxon>
        <taxon>Ditrysia</taxon>
        <taxon>Pyraloidea</taxon>
        <taxon>Crambidae</taxon>
        <taxon>Pyraustinae</taxon>
        <taxon>Loxostege</taxon>
    </lineage>
</organism>
<dbReference type="SUPFAM" id="SSF53756">
    <property type="entry name" value="UDP-Glycosyltransferase/glycogen phosphorylase"/>
    <property type="match status" value="1"/>
</dbReference>
<comment type="subcellular location">
    <subcellularLocation>
        <location evidence="5">Membrane</location>
        <topology evidence="5">Single-pass membrane protein</topology>
    </subcellularLocation>
</comment>
<dbReference type="Proteomes" id="UP001549921">
    <property type="component" value="Unassembled WGS sequence"/>
</dbReference>
<dbReference type="Gene3D" id="3.40.50.2000">
    <property type="entry name" value="Glycogen Phosphorylase B"/>
    <property type="match status" value="2"/>
</dbReference>
<keyword evidence="5" id="KW-0812">Transmembrane</keyword>
<feature type="signal peptide" evidence="5">
    <location>
        <begin position="1"/>
        <end position="19"/>
    </location>
</feature>
<keyword evidence="5" id="KW-0732">Signal</keyword>
<dbReference type="InterPro" id="IPR002213">
    <property type="entry name" value="UDP_glucos_trans"/>
</dbReference>
<dbReference type="FunFam" id="3.40.50.2000:FF:000050">
    <property type="entry name" value="UDP-glucuronosyltransferase"/>
    <property type="match status" value="1"/>
</dbReference>
<evidence type="ECO:0000256" key="2">
    <source>
        <dbReference type="ARBA" id="ARBA00022676"/>
    </source>
</evidence>
<dbReference type="EC" id="2.4.1.17" evidence="5"/>